<evidence type="ECO:0000313" key="3">
    <source>
        <dbReference type="Proteomes" id="UP001310692"/>
    </source>
</evidence>
<comment type="caution">
    <text evidence="2">The sequence shown here is derived from an EMBL/GenBank/DDBJ whole genome shotgun (WGS) entry which is preliminary data.</text>
</comment>
<dbReference type="PANTHER" id="PTHR11731">
    <property type="entry name" value="PROTEASE FAMILY S9B,C DIPEPTIDYL-PEPTIDASE IV-RELATED"/>
    <property type="match status" value="1"/>
</dbReference>
<dbReference type="InterPro" id="IPR001375">
    <property type="entry name" value="Peptidase_S9_cat"/>
</dbReference>
<evidence type="ECO:0000313" key="2">
    <source>
        <dbReference type="EMBL" id="MEE2566083.1"/>
    </source>
</evidence>
<dbReference type="RefSeq" id="WP_330195624.1">
    <property type="nucleotide sequence ID" value="NZ_JAZDRO010000002.1"/>
</dbReference>
<dbReference type="InterPro" id="IPR029058">
    <property type="entry name" value="AB_hydrolase_fold"/>
</dbReference>
<dbReference type="InterPro" id="IPR050278">
    <property type="entry name" value="Serine_Prot_S9B/DPPIV"/>
</dbReference>
<dbReference type="Gene3D" id="3.40.50.1820">
    <property type="entry name" value="alpha/beta hydrolase"/>
    <property type="match status" value="1"/>
</dbReference>
<accession>A0ABU7LX05</accession>
<dbReference type="PANTHER" id="PTHR11731:SF193">
    <property type="entry name" value="DIPEPTIDYL PEPTIDASE 9"/>
    <property type="match status" value="1"/>
</dbReference>
<dbReference type="EMBL" id="JAZDRO010000002">
    <property type="protein sequence ID" value="MEE2566083.1"/>
    <property type="molecule type" value="Genomic_DNA"/>
</dbReference>
<organism evidence="2 3">
    <name type="scientific">Hyphobacterium marinum</name>
    <dbReference type="NCBI Taxonomy" id="3116574"/>
    <lineage>
        <taxon>Bacteria</taxon>
        <taxon>Pseudomonadati</taxon>
        <taxon>Pseudomonadota</taxon>
        <taxon>Alphaproteobacteria</taxon>
        <taxon>Maricaulales</taxon>
        <taxon>Maricaulaceae</taxon>
        <taxon>Hyphobacterium</taxon>
    </lineage>
</organism>
<proteinExistence type="predicted"/>
<evidence type="ECO:0000259" key="1">
    <source>
        <dbReference type="Pfam" id="PF00326"/>
    </source>
</evidence>
<dbReference type="Pfam" id="PF00326">
    <property type="entry name" value="Peptidase_S9"/>
    <property type="match status" value="1"/>
</dbReference>
<gene>
    <name evidence="2" type="ORF">V0U35_05265</name>
</gene>
<keyword evidence="3" id="KW-1185">Reference proteome</keyword>
<protein>
    <submittedName>
        <fullName evidence="2">Prolyl oligopeptidase family serine peptidase</fullName>
    </submittedName>
</protein>
<reference evidence="2 3" key="1">
    <citation type="submission" date="2024-01" db="EMBL/GenBank/DDBJ databases">
        <title>Hyphobacterium bacterium isolated from marine sediment.</title>
        <authorList>
            <person name="Zhao S."/>
        </authorList>
    </citation>
    <scope>NUCLEOTIDE SEQUENCE [LARGE SCALE GENOMIC DNA]</scope>
    <source>
        <strain evidence="2 3">Y60-23</strain>
    </source>
</reference>
<feature type="domain" description="Peptidase S9 prolyl oligopeptidase catalytic" evidence="1">
    <location>
        <begin position="3"/>
        <end position="69"/>
    </location>
</feature>
<dbReference type="SUPFAM" id="SSF53474">
    <property type="entry name" value="alpha/beta-Hydrolases"/>
    <property type="match status" value="1"/>
</dbReference>
<sequence length="70" mass="8271">MSPTLILHGMADDNVVFAHSTRLFHELQGRGEMFEMMTYPGQRHGIRGEERQRHRTQTIMDFFDRHLKDG</sequence>
<name>A0ABU7LX05_9PROT</name>
<dbReference type="Proteomes" id="UP001310692">
    <property type="component" value="Unassembled WGS sequence"/>
</dbReference>